<keyword evidence="3" id="KW-1185">Reference proteome</keyword>
<sequence length="105" mass="11732">MLPLVPVEPVEPIPDPNIDDRSRGIDDVNAGEQFRLPDDAEKIQKNPARTMKNVVPTMALHQSARIKRDGVPISENAKQRVDLKNDISVEESLEESGPRKKKSKP</sequence>
<proteinExistence type="predicted"/>
<comment type="caution">
    <text evidence="2">The sequence shown here is derived from an EMBL/GenBank/DDBJ whole genome shotgun (WGS) entry which is preliminary data.</text>
</comment>
<dbReference type="AlphaFoldDB" id="A0A8J5WGT1"/>
<evidence type="ECO:0000313" key="3">
    <source>
        <dbReference type="Proteomes" id="UP000729402"/>
    </source>
</evidence>
<reference evidence="2" key="1">
    <citation type="journal article" date="2021" name="bioRxiv">
        <title>Whole Genome Assembly and Annotation of Northern Wild Rice, Zizania palustris L., Supports a Whole Genome Duplication in the Zizania Genus.</title>
        <authorList>
            <person name="Haas M."/>
            <person name="Kono T."/>
            <person name="Macchietto M."/>
            <person name="Millas R."/>
            <person name="McGilp L."/>
            <person name="Shao M."/>
            <person name="Duquette J."/>
            <person name="Hirsch C.N."/>
            <person name="Kimball J."/>
        </authorList>
    </citation>
    <scope>NUCLEOTIDE SEQUENCE</scope>
    <source>
        <tissue evidence="2">Fresh leaf tissue</tissue>
    </source>
</reference>
<evidence type="ECO:0000313" key="2">
    <source>
        <dbReference type="EMBL" id="KAG8088522.1"/>
    </source>
</evidence>
<organism evidence="2 3">
    <name type="scientific">Zizania palustris</name>
    <name type="common">Northern wild rice</name>
    <dbReference type="NCBI Taxonomy" id="103762"/>
    <lineage>
        <taxon>Eukaryota</taxon>
        <taxon>Viridiplantae</taxon>
        <taxon>Streptophyta</taxon>
        <taxon>Embryophyta</taxon>
        <taxon>Tracheophyta</taxon>
        <taxon>Spermatophyta</taxon>
        <taxon>Magnoliopsida</taxon>
        <taxon>Liliopsida</taxon>
        <taxon>Poales</taxon>
        <taxon>Poaceae</taxon>
        <taxon>BOP clade</taxon>
        <taxon>Oryzoideae</taxon>
        <taxon>Oryzeae</taxon>
        <taxon>Zizaniinae</taxon>
        <taxon>Zizania</taxon>
    </lineage>
</organism>
<feature type="compositionally biased region" description="Basic and acidic residues" evidence="1">
    <location>
        <begin position="77"/>
        <end position="87"/>
    </location>
</feature>
<accession>A0A8J5WGT1</accession>
<dbReference type="Proteomes" id="UP000729402">
    <property type="component" value="Unassembled WGS sequence"/>
</dbReference>
<feature type="region of interest" description="Disordered" evidence="1">
    <location>
        <begin position="1"/>
        <end position="25"/>
    </location>
</feature>
<feature type="region of interest" description="Disordered" evidence="1">
    <location>
        <begin position="67"/>
        <end position="105"/>
    </location>
</feature>
<dbReference type="EMBL" id="JAAALK010000082">
    <property type="protein sequence ID" value="KAG8088522.1"/>
    <property type="molecule type" value="Genomic_DNA"/>
</dbReference>
<name>A0A8J5WGT1_ZIZPA</name>
<gene>
    <name evidence="2" type="ORF">GUJ93_ZPchr0010g10706</name>
</gene>
<protein>
    <submittedName>
        <fullName evidence="2">Uncharacterized protein</fullName>
    </submittedName>
</protein>
<evidence type="ECO:0000256" key="1">
    <source>
        <dbReference type="SAM" id="MobiDB-lite"/>
    </source>
</evidence>
<reference evidence="2" key="2">
    <citation type="submission" date="2021-02" db="EMBL/GenBank/DDBJ databases">
        <authorList>
            <person name="Kimball J.A."/>
            <person name="Haas M.W."/>
            <person name="Macchietto M."/>
            <person name="Kono T."/>
            <person name="Duquette J."/>
            <person name="Shao M."/>
        </authorList>
    </citation>
    <scope>NUCLEOTIDE SEQUENCE</scope>
    <source>
        <tissue evidence="2">Fresh leaf tissue</tissue>
    </source>
</reference>